<organism evidence="1">
    <name type="scientific">Micrurus lemniscatus lemniscatus</name>
    <dbReference type="NCBI Taxonomy" id="129467"/>
    <lineage>
        <taxon>Eukaryota</taxon>
        <taxon>Metazoa</taxon>
        <taxon>Chordata</taxon>
        <taxon>Craniata</taxon>
        <taxon>Vertebrata</taxon>
        <taxon>Euteleostomi</taxon>
        <taxon>Lepidosauria</taxon>
        <taxon>Squamata</taxon>
        <taxon>Bifurcata</taxon>
        <taxon>Unidentata</taxon>
        <taxon>Episquamata</taxon>
        <taxon>Toxicofera</taxon>
        <taxon>Serpentes</taxon>
        <taxon>Colubroidea</taxon>
        <taxon>Elapidae</taxon>
        <taxon>Elapinae</taxon>
        <taxon>Micrurus</taxon>
    </lineage>
</organism>
<dbReference type="EMBL" id="IACK01152515">
    <property type="protein sequence ID" value="LAA93590.1"/>
    <property type="molecule type" value="Transcribed_RNA"/>
</dbReference>
<dbReference type="EMBL" id="IACK01152514">
    <property type="protein sequence ID" value="LAA93588.1"/>
    <property type="molecule type" value="Transcribed_RNA"/>
</dbReference>
<evidence type="ECO:0000313" key="1">
    <source>
        <dbReference type="EMBL" id="LAA93590.1"/>
    </source>
</evidence>
<reference evidence="1" key="2">
    <citation type="submission" date="2017-11" db="EMBL/GenBank/DDBJ databases">
        <title>Coralsnake Venomics: Analyses of Venom Gland Transcriptomes and Proteomes of Six Brazilian Taxa.</title>
        <authorList>
            <person name="Aird S.D."/>
            <person name="Jorge da Silva N."/>
            <person name="Qiu L."/>
            <person name="Villar-Briones A."/>
            <person name="Aparecida-Saddi V."/>
            <person name="Campos-Telles M.P."/>
            <person name="Grau M."/>
            <person name="Mikheyev A.S."/>
        </authorList>
    </citation>
    <scope>NUCLEOTIDE SEQUENCE</scope>
    <source>
        <tissue evidence="1">Venom_gland</tissue>
    </source>
</reference>
<reference evidence="1" key="1">
    <citation type="submission" date="2017-07" db="EMBL/GenBank/DDBJ databases">
        <authorList>
            <person name="Mikheyev A."/>
            <person name="Grau M."/>
        </authorList>
    </citation>
    <scope>NUCLEOTIDE SEQUENCE</scope>
    <source>
        <tissue evidence="1">Venom_gland</tissue>
    </source>
</reference>
<sequence>MMNNDLQVLNKSLLLFKLFSHFKVTKSKKPGEYDHYIHDKIYAQIPGPSLVMKINSQTKYILSTSSLTLLPGRHCDSIERLSGSQKPTNAHQHAAYNIFKH</sequence>
<accession>A0A2D4JAS8</accession>
<dbReference type="AlphaFoldDB" id="A0A2D4JAS8"/>
<proteinExistence type="predicted"/>
<name>A0A2D4JAS8_MICLE</name>
<protein>
    <submittedName>
        <fullName evidence="1">Uncharacterized protein</fullName>
    </submittedName>
</protein>